<evidence type="ECO:0000313" key="1">
    <source>
        <dbReference type="EMBL" id="AJG25014.1"/>
    </source>
</evidence>
<dbReference type="STRING" id="68895.RR42_s3438"/>
<reference evidence="1 2" key="1">
    <citation type="journal article" date="2015" name="Genome Announc.">
        <title>Complete Genome Sequence of Cupriavidus basilensis 4G11, Isolated from the Oak Ridge Field Research Center Site.</title>
        <authorList>
            <person name="Ray J."/>
            <person name="Waters R.J."/>
            <person name="Skerker J.M."/>
            <person name="Kuehl J.V."/>
            <person name="Price M.N."/>
            <person name="Huang J."/>
            <person name="Chakraborty R."/>
            <person name="Arkin A.P."/>
            <person name="Deutschbauer A."/>
        </authorList>
    </citation>
    <scope>NUCLEOTIDE SEQUENCE [LARGE SCALE GENOMIC DNA]</scope>
    <source>
        <strain evidence="1">4G11</strain>
    </source>
</reference>
<dbReference type="Proteomes" id="UP000031843">
    <property type="component" value="Chromosome secondary"/>
</dbReference>
<dbReference type="SUPFAM" id="SSF48371">
    <property type="entry name" value="ARM repeat"/>
    <property type="match status" value="1"/>
</dbReference>
<organism evidence="1 2">
    <name type="scientific">Cupriavidus basilensis</name>
    <dbReference type="NCBI Taxonomy" id="68895"/>
    <lineage>
        <taxon>Bacteria</taxon>
        <taxon>Pseudomonadati</taxon>
        <taxon>Pseudomonadota</taxon>
        <taxon>Betaproteobacteria</taxon>
        <taxon>Burkholderiales</taxon>
        <taxon>Burkholderiaceae</taxon>
        <taxon>Cupriavidus</taxon>
    </lineage>
</organism>
<gene>
    <name evidence="1" type="ORF">RR42_s3438</name>
</gene>
<protein>
    <submittedName>
        <fullName evidence="1">Uncharacterized protein</fullName>
    </submittedName>
</protein>
<dbReference type="KEGG" id="cbw:RR42_s3438"/>
<evidence type="ECO:0000313" key="2">
    <source>
        <dbReference type="Proteomes" id="UP000031843"/>
    </source>
</evidence>
<dbReference type="EMBL" id="CP010537">
    <property type="protein sequence ID" value="AJG25014.1"/>
    <property type="molecule type" value="Genomic_DNA"/>
</dbReference>
<dbReference type="InterPro" id="IPR027417">
    <property type="entry name" value="P-loop_NTPase"/>
</dbReference>
<proteinExistence type="predicted"/>
<accession>A0A0C4YSV1</accession>
<dbReference type="SUPFAM" id="SSF52540">
    <property type="entry name" value="P-loop containing nucleoside triphosphate hydrolases"/>
    <property type="match status" value="1"/>
</dbReference>
<keyword evidence="2" id="KW-1185">Reference proteome</keyword>
<dbReference type="InterPro" id="IPR016024">
    <property type="entry name" value="ARM-type_fold"/>
</dbReference>
<sequence length="1409" mass="157017">MFDHSENDADSDFLESGRYWTPHGMPIRVDEHGYTVLGEKNWRAFYNPHLRATNELLGASEVLVLLGEPGSGKSFELGRLKSQAEAAAARTVRFIDLGRYADAGVLDAALRRALKDCIDEGIPTILFLDALDECRVNIKRAETVIEDVLLEVDASALRIVITCRTRAWPRSLEDTLRRHWQSFKESAINIFEIAPYSRGQVAAALNEREIGVAAFFQSLLTSGAYALSLQPLGLRFLISQFGDGEVFSSSRWTLYERGCAALLNECERRREYGNLSLPDGRLRLQLAGFVAAAALLTNKTDIRLDDCNEGESEQSWLDNDQLMRFPLRFGGSEWCASRAQFAEVLHSGLFTARGGGIFTFTHRTYAEFLAAHFIASLGLSIPNVMALITLPDGSGRLVPQLRELAAWLGQQSQQLLSLVVSAEPMLVFDSSVSLSDEIHVGKIFDELTHLIERRRYPIYDYKLIRSYSKLAHPSLLEKLLKILGDKSRVGALRQFAADVASACGHVDQIPSLVSIALDAAEDYELRQSAANAIRDSQSQLAKKEIIPLMKGGCTEDVDDELKGIALHCALDIGDTLGSLIEHVQQRKNSNHSGAYAHALYRLQDLGTLSSDMPHVLGWLHLEFSREHLEHSWEDFVFHMFGKAALMVMSSDEYWYEFGKVAWLALSNHHRLSTSRETSEFDKGLELAERPERRLKVFESILDGATGNPRSAAGILRYGTGLLTETDGAYLIATYERATHSEFQRRIIANLILGYLGDGDGTVREWLLESAGPHAKVRDALLADVSTDYIDAVVLNSDKANKARETLALMRRLDTPSPPTAPKGSSLELLLAALTRAESGDTWEWLNMLSYLRFEEDFLGYYTFSCEVTTSPLWATLDEGVQRRICTCAAAYLRDAGPVERDLAPNQSHQQEDGGIAALVLLHTMNLHGSTGFMDLLVKWARGVARYNLDGQPRAVINRLLDMALRHSPDDMMQILSDVCHQYLKADLARLPDFAEGFMPQPLRRQLEVLLPTLQSESAFLALCKFLDKNGSQAAAINSLVARVDTLPDLSVPFATSCMALLARRKPERMLNSIWLRLRALPQAVAALAAEMQVSVSGHAVPLLLIDAEVTEQIFEILEGDYPSSSDIAYGGIVKWQHYVQHFRNACLYSLRELASRESIAALQRISERYPDRMWIASLLHDAEQKAVRDSWIPYDVQEALAALGIAKGRVVRTERELHLAVVGELVLIAEKISGHSAQPAVYFLWDEASKRPKHEPRLCDWLTIELRDRLSTRGAIVNREVQVRSHSPTGIGERTDILVEVSAATGGDVQRPIRVVIEVKGCWNDDLLSAPASQLRDNYMNAFGTGVGIYLVMWFMCDTWSDDDRRKKVARRLVPSGTAEECLRVISSACDEASSETTLLSPFVFDCTF</sequence>
<name>A0A0C4YSV1_9BURK</name>